<evidence type="ECO:0000256" key="2">
    <source>
        <dbReference type="ARBA" id="ARBA00022827"/>
    </source>
</evidence>
<dbReference type="Proteomes" id="UP001265746">
    <property type="component" value="Unassembled WGS sequence"/>
</dbReference>
<dbReference type="InterPro" id="IPR036188">
    <property type="entry name" value="FAD/NAD-bd_sf"/>
</dbReference>
<dbReference type="GO" id="GO:0071949">
    <property type="term" value="F:FAD binding"/>
    <property type="evidence" value="ECO:0007669"/>
    <property type="project" value="InterPro"/>
</dbReference>
<comment type="caution">
    <text evidence="5">The sequence shown here is derived from an EMBL/GenBank/DDBJ whole genome shotgun (WGS) entry which is preliminary data.</text>
</comment>
<dbReference type="Gene3D" id="3.50.50.60">
    <property type="entry name" value="FAD/NAD(P)-binding domain"/>
    <property type="match status" value="1"/>
</dbReference>
<keyword evidence="1" id="KW-0285">Flavoprotein</keyword>
<evidence type="ECO:0000313" key="6">
    <source>
        <dbReference type="Proteomes" id="UP001265746"/>
    </source>
</evidence>
<evidence type="ECO:0000259" key="4">
    <source>
        <dbReference type="Pfam" id="PF01494"/>
    </source>
</evidence>
<dbReference type="PANTHER" id="PTHR46865">
    <property type="entry name" value="OXIDOREDUCTASE-RELATED"/>
    <property type="match status" value="1"/>
</dbReference>
<evidence type="ECO:0000313" key="5">
    <source>
        <dbReference type="EMBL" id="KAK2605655.1"/>
    </source>
</evidence>
<evidence type="ECO:0000256" key="3">
    <source>
        <dbReference type="ARBA" id="ARBA00023002"/>
    </source>
</evidence>
<keyword evidence="2" id="KW-0274">FAD</keyword>
<proteinExistence type="predicted"/>
<sequence>MARPTLKVLISGAGIAGNALAFWLTRLGHDVTVVERHPVLRASGLQLDLRSHGIEVLRRMGLEQAFRAKSAPERGMQVVDSTGKRRAYFPVSESGGKDRQGFTSEFEIMRGDLCHLFHDAAASPAGKNGAKYMFGTAIESFEQDDSSVDVRFENGKTDRFDLLVGADGQWSRTRKMMLGLGNESSGATPADGLHPVEGLYFAYFTLNRPIEEGEQYLATSYIAPGKRGIMTRRHSPHDMQVMLACKTDSNRLKNARRGDVEEEKTAFADIFRGAGWQAENLVKSMRDADDFYCERLGLVKLESWSRGRVALVGDAAYCPTVLTGMGTTSAVVGAYILAGEIGRQCGEIGSRDSIPSALKAYERTFRPFMNEMQKGVLENSPRQWDMMGSAFSVAVINWVFSLASYFKVKAGLFGVRETVKGWELPHYENMVLD</sequence>
<feature type="domain" description="FAD-binding" evidence="4">
    <location>
        <begin position="6"/>
        <end position="368"/>
    </location>
</feature>
<organism evidence="5 6">
    <name type="scientific">Phomopsis amygdali</name>
    <name type="common">Fusicoccum amygdali</name>
    <dbReference type="NCBI Taxonomy" id="1214568"/>
    <lineage>
        <taxon>Eukaryota</taxon>
        <taxon>Fungi</taxon>
        <taxon>Dikarya</taxon>
        <taxon>Ascomycota</taxon>
        <taxon>Pezizomycotina</taxon>
        <taxon>Sordariomycetes</taxon>
        <taxon>Sordariomycetidae</taxon>
        <taxon>Diaporthales</taxon>
        <taxon>Diaporthaceae</taxon>
        <taxon>Diaporthe</taxon>
    </lineage>
</organism>
<name>A0AAD9SF91_PHOAM</name>
<dbReference type="InterPro" id="IPR002938">
    <property type="entry name" value="FAD-bd"/>
</dbReference>
<dbReference type="PANTHER" id="PTHR46865:SF7">
    <property type="entry name" value="MONOOXYGENASE, PUTATIVE (AFU_ORTHOLOGUE AFUA_8G07040)-RELATED"/>
    <property type="match status" value="1"/>
</dbReference>
<dbReference type="GO" id="GO:0016491">
    <property type="term" value="F:oxidoreductase activity"/>
    <property type="evidence" value="ECO:0007669"/>
    <property type="project" value="UniProtKB-KW"/>
</dbReference>
<dbReference type="Pfam" id="PF01494">
    <property type="entry name" value="FAD_binding_3"/>
    <property type="match status" value="1"/>
</dbReference>
<dbReference type="SUPFAM" id="SSF51905">
    <property type="entry name" value="FAD/NAD(P)-binding domain"/>
    <property type="match status" value="1"/>
</dbReference>
<protein>
    <recommendedName>
        <fullName evidence="4">FAD-binding domain-containing protein</fullName>
    </recommendedName>
</protein>
<accession>A0AAD9SF91</accession>
<keyword evidence="6" id="KW-1185">Reference proteome</keyword>
<gene>
    <name evidence="5" type="ORF">N8I77_008479</name>
</gene>
<dbReference type="InterPro" id="IPR051704">
    <property type="entry name" value="FAD_aromatic-hydroxylase"/>
</dbReference>
<dbReference type="EMBL" id="JAUJFL010000004">
    <property type="protein sequence ID" value="KAK2605655.1"/>
    <property type="molecule type" value="Genomic_DNA"/>
</dbReference>
<evidence type="ECO:0000256" key="1">
    <source>
        <dbReference type="ARBA" id="ARBA00022630"/>
    </source>
</evidence>
<reference evidence="5" key="1">
    <citation type="submission" date="2023-06" db="EMBL/GenBank/DDBJ databases">
        <authorList>
            <person name="Noh H."/>
        </authorList>
    </citation>
    <scope>NUCLEOTIDE SEQUENCE</scope>
    <source>
        <strain evidence="5">DUCC20226</strain>
    </source>
</reference>
<keyword evidence="3" id="KW-0560">Oxidoreductase</keyword>
<dbReference type="AlphaFoldDB" id="A0AAD9SF91"/>
<dbReference type="PRINTS" id="PR00420">
    <property type="entry name" value="RNGMNOXGNASE"/>
</dbReference>